<reference evidence="2" key="2">
    <citation type="submission" date="2025-08" db="UniProtKB">
        <authorList>
            <consortium name="RefSeq"/>
        </authorList>
    </citation>
    <scope>IDENTIFICATION</scope>
    <source>
        <tissue evidence="2">Leaf</tissue>
    </source>
</reference>
<accession>A0AC58T4C9</accession>
<evidence type="ECO:0000313" key="2">
    <source>
        <dbReference type="RefSeq" id="XP_075092018.1"/>
    </source>
</evidence>
<gene>
    <name evidence="2" type="primary">LOC142172137</name>
</gene>
<dbReference type="RefSeq" id="XP_075092018.1">
    <property type="nucleotide sequence ID" value="XM_075235917.1"/>
</dbReference>
<sequence>MERGAKTKQELLQEGNKKVGTHHKLFMIKAIYWNIRGVRSKKVIHRLKHLIHINNAQFVAIFEPFISKEKIDGYRNFLGFQACISNINGQIWCFWKNHLNTTIIVNEDQHITIKFNEGFDKSNIFITAVYAKCTAAERKDLWDSLENISMSINSPWCIGGDFNIIADPGEKLGGKSHRIYRSLEFVNCLNNCGVTDLGFTGPKYTWCNNRRPRKRI</sequence>
<evidence type="ECO:0000313" key="1">
    <source>
        <dbReference type="Proteomes" id="UP000790787"/>
    </source>
</evidence>
<keyword evidence="1" id="KW-1185">Reference proteome</keyword>
<name>A0AC58T4C9_TOBAC</name>
<proteinExistence type="predicted"/>
<protein>
    <submittedName>
        <fullName evidence="2">Uncharacterized protein LOC142172137</fullName>
    </submittedName>
</protein>
<dbReference type="Proteomes" id="UP000790787">
    <property type="component" value="Chromosome 17"/>
</dbReference>
<organism evidence="1 2">
    <name type="scientific">Nicotiana tabacum</name>
    <name type="common">Common tobacco</name>
    <dbReference type="NCBI Taxonomy" id="4097"/>
    <lineage>
        <taxon>Eukaryota</taxon>
        <taxon>Viridiplantae</taxon>
        <taxon>Streptophyta</taxon>
        <taxon>Embryophyta</taxon>
        <taxon>Tracheophyta</taxon>
        <taxon>Spermatophyta</taxon>
        <taxon>Magnoliopsida</taxon>
        <taxon>eudicotyledons</taxon>
        <taxon>Gunneridae</taxon>
        <taxon>Pentapetalae</taxon>
        <taxon>asterids</taxon>
        <taxon>lamiids</taxon>
        <taxon>Solanales</taxon>
        <taxon>Solanaceae</taxon>
        <taxon>Nicotianoideae</taxon>
        <taxon>Nicotianeae</taxon>
        <taxon>Nicotiana</taxon>
    </lineage>
</organism>
<reference evidence="1" key="1">
    <citation type="journal article" date="2014" name="Nat. Commun.">
        <title>The tobacco genome sequence and its comparison with those of tomato and potato.</title>
        <authorList>
            <person name="Sierro N."/>
            <person name="Battey J.N."/>
            <person name="Ouadi S."/>
            <person name="Bakaher N."/>
            <person name="Bovet L."/>
            <person name="Willig A."/>
            <person name="Goepfert S."/>
            <person name="Peitsch M.C."/>
            <person name="Ivanov N.V."/>
        </authorList>
    </citation>
    <scope>NUCLEOTIDE SEQUENCE [LARGE SCALE GENOMIC DNA]</scope>
</reference>